<name>A0A1C3E409_9PLAN</name>
<organism evidence="4 5">
    <name type="scientific">Planctopirus hydrillae</name>
    <dbReference type="NCBI Taxonomy" id="1841610"/>
    <lineage>
        <taxon>Bacteria</taxon>
        <taxon>Pseudomonadati</taxon>
        <taxon>Planctomycetota</taxon>
        <taxon>Planctomycetia</taxon>
        <taxon>Planctomycetales</taxon>
        <taxon>Planctomycetaceae</taxon>
        <taxon>Planctopirus</taxon>
    </lineage>
</organism>
<comment type="catalytic activity">
    <reaction evidence="2">
        <text>2,5-diamino-6-hydroxy-4-(5-phosphoribosylamino)-pyrimidine + H2O = 2,5,6-triamino-4-hydroxypyrimidine + D-ribose 5-phosphate</text>
        <dbReference type="Rhea" id="RHEA:23436"/>
        <dbReference type="ChEBI" id="CHEBI:15377"/>
        <dbReference type="ChEBI" id="CHEBI:58614"/>
        <dbReference type="ChEBI" id="CHEBI:78346"/>
        <dbReference type="ChEBI" id="CHEBI:137796"/>
    </reaction>
</comment>
<dbReference type="NCBIfam" id="TIGR02464">
    <property type="entry name" value="ribofla_fusion"/>
    <property type="match status" value="1"/>
</dbReference>
<dbReference type="Proteomes" id="UP000094828">
    <property type="component" value="Unassembled WGS sequence"/>
</dbReference>
<gene>
    <name evidence="4" type="ORF">A6X21_14050</name>
</gene>
<dbReference type="AlphaFoldDB" id="A0A1C3E409"/>
<evidence type="ECO:0000313" key="4">
    <source>
        <dbReference type="EMBL" id="ODA27988.1"/>
    </source>
</evidence>
<dbReference type="SUPFAM" id="SSF143990">
    <property type="entry name" value="YbiA-like"/>
    <property type="match status" value="1"/>
</dbReference>
<evidence type="ECO:0000313" key="5">
    <source>
        <dbReference type="Proteomes" id="UP000094828"/>
    </source>
</evidence>
<protein>
    <recommendedName>
        <fullName evidence="3">NADAR domain-containing protein</fullName>
    </recommendedName>
</protein>
<dbReference type="OrthoDB" id="67297at2"/>
<dbReference type="RefSeq" id="WP_068853028.1">
    <property type="nucleotide sequence ID" value="NZ_LYDR01000158.1"/>
</dbReference>
<dbReference type="InterPro" id="IPR012816">
    <property type="entry name" value="NADAR"/>
</dbReference>
<dbReference type="Gene3D" id="1.10.357.40">
    <property type="entry name" value="YbiA-like"/>
    <property type="match status" value="1"/>
</dbReference>
<evidence type="ECO:0000256" key="2">
    <source>
        <dbReference type="ARBA" id="ARBA00000751"/>
    </source>
</evidence>
<sequence>MRDIHELRQKHASGAAIEFLYFWGHTPPENGEVNHSCLSQWFPAPFTIDGVVYPTAEHWMMASKARLFGDFATLAEIRAAVSPKDAKAAGRKVRDFDEARWEAHRFRFVVDGNWAKFTQNHTLRQYLLGTGTKVLVEASPTDHIWGIGLTEQEARNSSPEHWPGLNLLGFALMDVREQISEFTF</sequence>
<comment type="catalytic activity">
    <reaction evidence="1">
        <text>5-amino-6-(5-phospho-D-ribosylamino)uracil + H2O = 5,6-diaminouracil + D-ribose 5-phosphate</text>
        <dbReference type="Rhea" id="RHEA:55020"/>
        <dbReference type="ChEBI" id="CHEBI:15377"/>
        <dbReference type="ChEBI" id="CHEBI:46252"/>
        <dbReference type="ChEBI" id="CHEBI:58453"/>
        <dbReference type="ChEBI" id="CHEBI:78346"/>
    </reaction>
</comment>
<dbReference type="InterPro" id="IPR037238">
    <property type="entry name" value="YbiA-like_sf"/>
</dbReference>
<reference evidence="4 5" key="1">
    <citation type="submission" date="2016-05" db="EMBL/GenBank/DDBJ databases">
        <title>Genomic and physiological characterization of Planctopirus sp. isolated from fresh water lake.</title>
        <authorList>
            <person name="Subhash Y."/>
            <person name="Ramana C."/>
        </authorList>
    </citation>
    <scope>NUCLEOTIDE SEQUENCE [LARGE SCALE GENOMIC DNA]</scope>
    <source>
        <strain evidence="4 5">JC280</strain>
    </source>
</reference>
<dbReference type="STRING" id="1841610.A6X21_14050"/>
<feature type="domain" description="NADAR" evidence="3">
    <location>
        <begin position="21"/>
        <end position="179"/>
    </location>
</feature>
<evidence type="ECO:0000256" key="1">
    <source>
        <dbReference type="ARBA" id="ARBA00000022"/>
    </source>
</evidence>
<comment type="caution">
    <text evidence="4">The sequence shown here is derived from an EMBL/GenBank/DDBJ whole genome shotgun (WGS) entry which is preliminary data.</text>
</comment>
<dbReference type="EMBL" id="LYDR01000158">
    <property type="protein sequence ID" value="ODA27988.1"/>
    <property type="molecule type" value="Genomic_DNA"/>
</dbReference>
<keyword evidence="5" id="KW-1185">Reference proteome</keyword>
<dbReference type="Pfam" id="PF08719">
    <property type="entry name" value="NADAR"/>
    <property type="match status" value="1"/>
</dbReference>
<dbReference type="CDD" id="cd15457">
    <property type="entry name" value="NADAR"/>
    <property type="match status" value="1"/>
</dbReference>
<accession>A0A1C3E409</accession>
<evidence type="ECO:0000259" key="3">
    <source>
        <dbReference type="Pfam" id="PF08719"/>
    </source>
</evidence>
<proteinExistence type="predicted"/>